<reference evidence="1 2" key="1">
    <citation type="submission" date="2018-07" db="EMBL/GenBank/DDBJ databases">
        <title>Genomic Encyclopedia of Archaeal and Bacterial Type Strains, Phase II (KMG-II): from individual species to whole genera.</title>
        <authorList>
            <person name="Goeker M."/>
        </authorList>
    </citation>
    <scope>NUCLEOTIDE SEQUENCE [LARGE SCALE GENOMIC DNA]</scope>
    <source>
        <strain evidence="1 2">DSM 25795</strain>
    </source>
</reference>
<dbReference type="RefSeq" id="WP_115889543.1">
    <property type="nucleotide sequence ID" value="NZ_QRDQ01000011.1"/>
</dbReference>
<sequence>MPLENLNGLHYTAAEKTNVNASMASMENSLTPKFKNLSPEERSRYGSVNEQNKLLINKVRDFRNSQPAMSSPDVDWLEFQNDCDSREFLQNTIMRLEAILNNLKNNKTLHDYDCYHVALTDYDYSKYKAGSKTAGFEVKVKELAQFFNRTGATAEKKIEDHLNQ</sequence>
<dbReference type="Proteomes" id="UP000257004">
    <property type="component" value="Unassembled WGS sequence"/>
</dbReference>
<proteinExistence type="predicted"/>
<comment type="caution">
    <text evidence="1">The sequence shown here is derived from an EMBL/GenBank/DDBJ whole genome shotgun (WGS) entry which is preliminary data.</text>
</comment>
<name>A0A3D9FNT7_9FLAO</name>
<evidence type="ECO:0000313" key="1">
    <source>
        <dbReference type="EMBL" id="RED22076.1"/>
    </source>
</evidence>
<dbReference type="AlphaFoldDB" id="A0A3D9FNT7"/>
<accession>A0A3D9FNT7</accession>
<organism evidence="1 2">
    <name type="scientific">Flavobacterium cutihirudinis</name>
    <dbReference type="NCBI Taxonomy" id="1265740"/>
    <lineage>
        <taxon>Bacteria</taxon>
        <taxon>Pseudomonadati</taxon>
        <taxon>Bacteroidota</taxon>
        <taxon>Flavobacteriia</taxon>
        <taxon>Flavobacteriales</taxon>
        <taxon>Flavobacteriaceae</taxon>
        <taxon>Flavobacterium</taxon>
    </lineage>
</organism>
<protein>
    <submittedName>
        <fullName evidence="1">Uncharacterized protein</fullName>
    </submittedName>
</protein>
<evidence type="ECO:0000313" key="2">
    <source>
        <dbReference type="Proteomes" id="UP000257004"/>
    </source>
</evidence>
<dbReference type="EMBL" id="QRDQ01000011">
    <property type="protein sequence ID" value="RED22076.1"/>
    <property type="molecule type" value="Genomic_DNA"/>
</dbReference>
<dbReference type="OrthoDB" id="5952844at2"/>
<keyword evidence="2" id="KW-1185">Reference proteome</keyword>
<gene>
    <name evidence="1" type="ORF">BD847_3574</name>
</gene>